<comment type="caution">
    <text evidence="1">The sequence shown here is derived from an EMBL/GenBank/DDBJ whole genome shotgun (WGS) entry which is preliminary data.</text>
</comment>
<gene>
    <name evidence="1" type="ORF">M9Y10_039268</name>
</gene>
<keyword evidence="2" id="KW-1185">Reference proteome</keyword>
<accession>A0ABR2KAT6</accession>
<dbReference type="EMBL" id="JAPFFF010000006">
    <property type="protein sequence ID" value="KAK8888204.1"/>
    <property type="molecule type" value="Genomic_DNA"/>
</dbReference>
<sequence length="155" mass="17640">MTIASDFFFDLTPKSSTPAYSYDIVESELLPTPKGGFNNRIESSIKQNRSAPIILEGTPNRNFSNRENSDFDNIYLRTKISKSSDRFKFTVVKRSNPMLSPLSSHSTRKFNIVRVPKNSNCSFSSEENEAQENDGTHIYTDQNKIQDDEGIINLF</sequence>
<dbReference type="Proteomes" id="UP001470230">
    <property type="component" value="Unassembled WGS sequence"/>
</dbReference>
<evidence type="ECO:0000313" key="1">
    <source>
        <dbReference type="EMBL" id="KAK8888204.1"/>
    </source>
</evidence>
<protein>
    <submittedName>
        <fullName evidence="1">Uncharacterized protein</fullName>
    </submittedName>
</protein>
<reference evidence="1 2" key="1">
    <citation type="submission" date="2024-04" db="EMBL/GenBank/DDBJ databases">
        <title>Tritrichomonas musculus Genome.</title>
        <authorList>
            <person name="Alves-Ferreira E."/>
            <person name="Grigg M."/>
            <person name="Lorenzi H."/>
            <person name="Galac M."/>
        </authorList>
    </citation>
    <scope>NUCLEOTIDE SEQUENCE [LARGE SCALE GENOMIC DNA]</scope>
    <source>
        <strain evidence="1 2">EAF2021</strain>
    </source>
</reference>
<name>A0ABR2KAT6_9EUKA</name>
<organism evidence="1 2">
    <name type="scientific">Tritrichomonas musculus</name>
    <dbReference type="NCBI Taxonomy" id="1915356"/>
    <lineage>
        <taxon>Eukaryota</taxon>
        <taxon>Metamonada</taxon>
        <taxon>Parabasalia</taxon>
        <taxon>Tritrichomonadida</taxon>
        <taxon>Tritrichomonadidae</taxon>
        <taxon>Tritrichomonas</taxon>
    </lineage>
</organism>
<proteinExistence type="predicted"/>
<evidence type="ECO:0000313" key="2">
    <source>
        <dbReference type="Proteomes" id="UP001470230"/>
    </source>
</evidence>